<keyword evidence="7" id="KW-0436">Ligase</keyword>
<evidence type="ECO:0000256" key="3">
    <source>
        <dbReference type="ARBA" id="ARBA00005594"/>
    </source>
</evidence>
<dbReference type="EMBL" id="CAESAN010000081">
    <property type="protein sequence ID" value="CAB4345075.1"/>
    <property type="molecule type" value="Genomic_DNA"/>
</dbReference>
<name>A0A6J5ZSL8_9ZZZZ</name>
<evidence type="ECO:0000256" key="7">
    <source>
        <dbReference type="ARBA" id="ARBA00022598"/>
    </source>
</evidence>
<evidence type="ECO:0000256" key="9">
    <source>
        <dbReference type="ARBA" id="ARBA00022741"/>
    </source>
</evidence>
<dbReference type="GO" id="GO:0005829">
    <property type="term" value="C:cytosol"/>
    <property type="evidence" value="ECO:0007669"/>
    <property type="project" value="TreeGrafter"/>
</dbReference>
<evidence type="ECO:0000256" key="12">
    <source>
        <dbReference type="ARBA" id="ARBA00022917"/>
    </source>
</evidence>
<accession>A0A6J5ZSL8</accession>
<sequence>MRPIQIYDTRRAELTELEPRDPGKVSIYACGPTVYSRIHVGNARPFVVYSLLKRFLQHEGYDVTFVANITDVNDKIYDAANASEPPKPSALLASEMAALYVADTNQLGLGRPDSEPLATETIGPIIDLIGALIERDAAYAIEGDVYFRVRSDSSYGDLSHRSLDDLDQGEGGEGLSLKEDPLDFALWKTQKAGEDTAWDAPWGRGRPGWHIECSAMAEEILGIGFDIHGGGNDLVFPHHENEAAQTRMARGAELARIWMHNGMLQLSGEKMAKSVGNIEPLASVIEQWGRDALVLFFVSGHYRQPLLFSEQSLEQAQTSARRIRAAALQLSEGPSPAELAEHREQFFEALADDFNTPRALAAMHGWLSAAGALADAGNDDLRQMLTVLGLEALLEAEQGAPEPDEQALALLASREAARSEQDWGRADEIRDELLALGWQVRDGDDGASLVAK</sequence>
<dbReference type="SUPFAM" id="SSF47323">
    <property type="entry name" value="Anticodon-binding domain of a subclass of class I aminoacyl-tRNA synthetases"/>
    <property type="match status" value="1"/>
</dbReference>
<dbReference type="CDD" id="cd00672">
    <property type="entry name" value="CysRS_core"/>
    <property type="match status" value="1"/>
</dbReference>
<evidence type="ECO:0000256" key="1">
    <source>
        <dbReference type="ARBA" id="ARBA00001947"/>
    </source>
</evidence>
<dbReference type="GO" id="GO:0005524">
    <property type="term" value="F:ATP binding"/>
    <property type="evidence" value="ECO:0007669"/>
    <property type="project" value="UniProtKB-KW"/>
</dbReference>
<evidence type="ECO:0000256" key="10">
    <source>
        <dbReference type="ARBA" id="ARBA00022833"/>
    </source>
</evidence>
<evidence type="ECO:0000313" key="16">
    <source>
        <dbReference type="EMBL" id="CAB4345075.1"/>
    </source>
</evidence>
<evidence type="ECO:0000256" key="6">
    <source>
        <dbReference type="ARBA" id="ARBA00022490"/>
    </source>
</evidence>
<dbReference type="InterPro" id="IPR009080">
    <property type="entry name" value="tRNAsynth_Ia_anticodon-bd"/>
</dbReference>
<dbReference type="Gene3D" id="3.40.50.620">
    <property type="entry name" value="HUPs"/>
    <property type="match status" value="1"/>
</dbReference>
<keyword evidence="12" id="KW-0648">Protein biosynthesis</keyword>
<evidence type="ECO:0000256" key="2">
    <source>
        <dbReference type="ARBA" id="ARBA00004496"/>
    </source>
</evidence>
<keyword evidence="6" id="KW-0963">Cytoplasm</keyword>
<comment type="subcellular location">
    <subcellularLocation>
        <location evidence="2">Cytoplasm</location>
    </subcellularLocation>
</comment>
<dbReference type="SMART" id="SM00840">
    <property type="entry name" value="DALR_2"/>
    <property type="match status" value="1"/>
</dbReference>
<gene>
    <name evidence="16" type="ORF">UFOPK3547_01029</name>
</gene>
<dbReference type="GO" id="GO:0006423">
    <property type="term" value="P:cysteinyl-tRNA aminoacylation"/>
    <property type="evidence" value="ECO:0007669"/>
    <property type="project" value="InterPro"/>
</dbReference>
<keyword evidence="11" id="KW-0067">ATP-binding</keyword>
<dbReference type="InterPro" id="IPR015273">
    <property type="entry name" value="Cys-tRNA-synt_Ia_DALR"/>
</dbReference>
<keyword evidence="8" id="KW-0479">Metal-binding</keyword>
<dbReference type="SUPFAM" id="SSF52374">
    <property type="entry name" value="Nucleotidylyl transferase"/>
    <property type="match status" value="1"/>
</dbReference>
<evidence type="ECO:0000256" key="4">
    <source>
        <dbReference type="ARBA" id="ARBA00012832"/>
    </source>
</evidence>
<organism evidence="16">
    <name type="scientific">freshwater metagenome</name>
    <dbReference type="NCBI Taxonomy" id="449393"/>
    <lineage>
        <taxon>unclassified sequences</taxon>
        <taxon>metagenomes</taxon>
        <taxon>ecological metagenomes</taxon>
    </lineage>
</organism>
<dbReference type="Pfam" id="PF01406">
    <property type="entry name" value="tRNA-synt_1e"/>
    <property type="match status" value="1"/>
</dbReference>
<evidence type="ECO:0000256" key="5">
    <source>
        <dbReference type="ARBA" id="ARBA00014738"/>
    </source>
</evidence>
<dbReference type="InterPro" id="IPR032678">
    <property type="entry name" value="tRNA-synt_1_cat_dom"/>
</dbReference>
<evidence type="ECO:0000259" key="15">
    <source>
        <dbReference type="SMART" id="SM00840"/>
    </source>
</evidence>
<dbReference type="InterPro" id="IPR014729">
    <property type="entry name" value="Rossmann-like_a/b/a_fold"/>
</dbReference>
<evidence type="ECO:0000256" key="13">
    <source>
        <dbReference type="ARBA" id="ARBA00023146"/>
    </source>
</evidence>
<keyword evidence="13" id="KW-0030">Aminoacyl-tRNA synthetase</keyword>
<proteinExistence type="inferred from homology"/>
<dbReference type="GO" id="GO:0046872">
    <property type="term" value="F:metal ion binding"/>
    <property type="evidence" value="ECO:0007669"/>
    <property type="project" value="UniProtKB-KW"/>
</dbReference>
<dbReference type="InterPro" id="IPR015803">
    <property type="entry name" value="Cys-tRNA-ligase"/>
</dbReference>
<dbReference type="EC" id="6.1.1.16" evidence="4"/>
<keyword evidence="10" id="KW-0862">Zinc</keyword>
<dbReference type="PANTHER" id="PTHR10890">
    <property type="entry name" value="CYSTEINYL-TRNA SYNTHETASE"/>
    <property type="match status" value="1"/>
</dbReference>
<dbReference type="Pfam" id="PF23493">
    <property type="entry name" value="CysS_C"/>
    <property type="match status" value="1"/>
</dbReference>
<dbReference type="NCBIfam" id="TIGR00435">
    <property type="entry name" value="cysS"/>
    <property type="match status" value="1"/>
</dbReference>
<evidence type="ECO:0000256" key="14">
    <source>
        <dbReference type="ARBA" id="ARBA00031499"/>
    </source>
</evidence>
<dbReference type="AlphaFoldDB" id="A0A6J5ZSL8"/>
<dbReference type="Gene3D" id="1.20.120.1910">
    <property type="entry name" value="Cysteine-tRNA ligase, C-terminal anti-codon recognition domain"/>
    <property type="match status" value="1"/>
</dbReference>
<dbReference type="GO" id="GO:0004817">
    <property type="term" value="F:cysteine-tRNA ligase activity"/>
    <property type="evidence" value="ECO:0007669"/>
    <property type="project" value="UniProtKB-EC"/>
</dbReference>
<dbReference type="PRINTS" id="PR00983">
    <property type="entry name" value="TRNASYNTHCYS"/>
</dbReference>
<dbReference type="HAMAP" id="MF_00041">
    <property type="entry name" value="Cys_tRNA_synth"/>
    <property type="match status" value="1"/>
</dbReference>
<dbReference type="InterPro" id="IPR056411">
    <property type="entry name" value="CysS_C"/>
</dbReference>
<protein>
    <recommendedName>
        <fullName evidence="5">Cysteine--tRNA ligase</fullName>
        <ecNumber evidence="4">6.1.1.16</ecNumber>
    </recommendedName>
    <alternativeName>
        <fullName evidence="14">Cysteinyl-tRNA synthetase</fullName>
    </alternativeName>
</protein>
<comment type="cofactor">
    <cofactor evidence="1">
        <name>Zn(2+)</name>
        <dbReference type="ChEBI" id="CHEBI:29105"/>
    </cofactor>
</comment>
<reference evidence="16" key="1">
    <citation type="submission" date="2020-05" db="EMBL/GenBank/DDBJ databases">
        <authorList>
            <person name="Chiriac C."/>
            <person name="Salcher M."/>
            <person name="Ghai R."/>
            <person name="Kavagutti S V."/>
        </authorList>
    </citation>
    <scope>NUCLEOTIDE SEQUENCE</scope>
</reference>
<feature type="domain" description="Cysteinyl-tRNA synthetase class Ia DALR" evidence="15">
    <location>
        <begin position="345"/>
        <end position="394"/>
    </location>
</feature>
<keyword evidence="9" id="KW-0547">Nucleotide-binding</keyword>
<dbReference type="PANTHER" id="PTHR10890:SF3">
    <property type="entry name" value="CYSTEINE--TRNA LIGASE, CYTOPLASMIC"/>
    <property type="match status" value="1"/>
</dbReference>
<dbReference type="InterPro" id="IPR024909">
    <property type="entry name" value="Cys-tRNA/MSH_ligase"/>
</dbReference>
<dbReference type="Pfam" id="PF09190">
    <property type="entry name" value="DALR_2"/>
    <property type="match status" value="1"/>
</dbReference>
<comment type="similarity">
    <text evidence="3">Belongs to the class-I aminoacyl-tRNA synthetase family.</text>
</comment>
<evidence type="ECO:0000256" key="8">
    <source>
        <dbReference type="ARBA" id="ARBA00022723"/>
    </source>
</evidence>
<evidence type="ECO:0000256" key="11">
    <source>
        <dbReference type="ARBA" id="ARBA00022840"/>
    </source>
</evidence>